<accession>A0ABN3GSB4</accession>
<dbReference type="InterPro" id="IPR008949">
    <property type="entry name" value="Isoprenoid_synthase_dom_sf"/>
</dbReference>
<protein>
    <recommendedName>
        <fullName evidence="3">Terpene synthase</fullName>
    </recommendedName>
</protein>
<evidence type="ECO:0000313" key="1">
    <source>
        <dbReference type="EMBL" id="GAA2359214.1"/>
    </source>
</evidence>
<evidence type="ECO:0008006" key="3">
    <source>
        <dbReference type="Google" id="ProtNLM"/>
    </source>
</evidence>
<comment type="caution">
    <text evidence="1">The sequence shown here is derived from an EMBL/GenBank/DDBJ whole genome shotgun (WGS) entry which is preliminary data.</text>
</comment>
<proteinExistence type="predicted"/>
<dbReference type="Proteomes" id="UP001501444">
    <property type="component" value="Unassembled WGS sequence"/>
</dbReference>
<organism evidence="1 2">
    <name type="scientific">Dactylosporangium salmoneum</name>
    <dbReference type="NCBI Taxonomy" id="53361"/>
    <lineage>
        <taxon>Bacteria</taxon>
        <taxon>Bacillati</taxon>
        <taxon>Actinomycetota</taxon>
        <taxon>Actinomycetes</taxon>
        <taxon>Micromonosporales</taxon>
        <taxon>Micromonosporaceae</taxon>
        <taxon>Dactylosporangium</taxon>
    </lineage>
</organism>
<keyword evidence="2" id="KW-1185">Reference proteome</keyword>
<dbReference type="RefSeq" id="WP_344615418.1">
    <property type="nucleotide sequence ID" value="NZ_BAAARV010000046.1"/>
</dbReference>
<evidence type="ECO:0000313" key="2">
    <source>
        <dbReference type="Proteomes" id="UP001501444"/>
    </source>
</evidence>
<reference evidence="1 2" key="1">
    <citation type="journal article" date="2019" name="Int. J. Syst. Evol. Microbiol.">
        <title>The Global Catalogue of Microorganisms (GCM) 10K type strain sequencing project: providing services to taxonomists for standard genome sequencing and annotation.</title>
        <authorList>
            <consortium name="The Broad Institute Genomics Platform"/>
            <consortium name="The Broad Institute Genome Sequencing Center for Infectious Disease"/>
            <person name="Wu L."/>
            <person name="Ma J."/>
        </authorList>
    </citation>
    <scope>NUCLEOTIDE SEQUENCE [LARGE SCALE GENOMIC DNA]</scope>
    <source>
        <strain evidence="1 2">JCM 3272</strain>
    </source>
</reference>
<dbReference type="Pfam" id="PF19086">
    <property type="entry name" value="Terpene_syn_C_2"/>
    <property type="match status" value="1"/>
</dbReference>
<dbReference type="Gene3D" id="1.10.600.10">
    <property type="entry name" value="Farnesyl Diphosphate Synthase"/>
    <property type="match status" value="1"/>
</dbReference>
<gene>
    <name evidence="1" type="ORF">GCM10010170_053420</name>
</gene>
<dbReference type="SUPFAM" id="SSF48576">
    <property type="entry name" value="Terpenoid synthases"/>
    <property type="match status" value="1"/>
</dbReference>
<dbReference type="EMBL" id="BAAARV010000046">
    <property type="protein sequence ID" value="GAA2359214.1"/>
    <property type="molecule type" value="Genomic_DNA"/>
</dbReference>
<name>A0ABN3GSB4_9ACTN</name>
<sequence length="296" mass="32300">MNAPTTELGNELAAAAEQGRICGLAASGQRDLNAAAAAYPELFPANPFDPAVFGTVALATAFGAPWCTREQLRIANLTALWVFAVDWRVDYLARTGADVDRVVERCLSAADGGEPEDDDALSRMLAAVRDELAAAPAFAAHRPVWREELRRMLAAMRREWEWKSTGARPDLAQYLDNADNFGSSWVNVSHWLSGGEPDALAELPRLIAAGREVQQVLRLVNDLATYRRDVEWGDLNALLLGADHDEVTRQIGKLARQALGSAEALAGSCPREAVYLSRQIGFSTGFYRLTDFWGAL</sequence>